<evidence type="ECO:0000256" key="3">
    <source>
        <dbReference type="ARBA" id="ARBA00022801"/>
    </source>
</evidence>
<evidence type="ECO:0000256" key="1">
    <source>
        <dbReference type="ARBA" id="ARBA00011073"/>
    </source>
</evidence>
<dbReference type="PANTHER" id="PTHR43806:SF58">
    <property type="entry name" value="ALKALINE PROTEASE 1-RELATED"/>
    <property type="match status" value="1"/>
</dbReference>
<feature type="domain" description="Peptidase S8/S53" evidence="7">
    <location>
        <begin position="673"/>
        <end position="886"/>
    </location>
</feature>
<feature type="compositionally biased region" description="Acidic residues" evidence="6">
    <location>
        <begin position="27"/>
        <end position="38"/>
    </location>
</feature>
<dbReference type="SUPFAM" id="SSF48403">
    <property type="entry name" value="Ankyrin repeat"/>
    <property type="match status" value="1"/>
</dbReference>
<dbReference type="Gene3D" id="1.25.40.20">
    <property type="entry name" value="Ankyrin repeat-containing domain"/>
    <property type="match status" value="1"/>
</dbReference>
<feature type="region of interest" description="Disordered" evidence="6">
    <location>
        <begin position="1"/>
        <end position="38"/>
    </location>
</feature>
<dbReference type="InterPro" id="IPR050131">
    <property type="entry name" value="Peptidase_S8_subtilisin-like"/>
</dbReference>
<keyword evidence="3 5" id="KW-0378">Hydrolase</keyword>
<evidence type="ECO:0000256" key="6">
    <source>
        <dbReference type="SAM" id="MobiDB-lite"/>
    </source>
</evidence>
<evidence type="ECO:0000259" key="7">
    <source>
        <dbReference type="Pfam" id="PF00082"/>
    </source>
</evidence>
<dbReference type="EMBL" id="JAGPXC010000004">
    <property type="protein sequence ID" value="KAH6653768.1"/>
    <property type="molecule type" value="Genomic_DNA"/>
</dbReference>
<dbReference type="Gene3D" id="3.40.50.200">
    <property type="entry name" value="Peptidase S8/S53 domain"/>
    <property type="match status" value="1"/>
</dbReference>
<evidence type="ECO:0000256" key="2">
    <source>
        <dbReference type="ARBA" id="ARBA00022670"/>
    </source>
</evidence>
<dbReference type="GO" id="GO:0006508">
    <property type="term" value="P:proteolysis"/>
    <property type="evidence" value="ECO:0007669"/>
    <property type="project" value="UniProtKB-KW"/>
</dbReference>
<gene>
    <name evidence="8" type="ORF">BKA67DRAFT_260287</name>
</gene>
<dbReference type="AlphaFoldDB" id="A0A9P8UKG6"/>
<accession>A0A9P8UKG6</accession>
<evidence type="ECO:0000256" key="5">
    <source>
        <dbReference type="PROSITE-ProRule" id="PRU01240"/>
    </source>
</evidence>
<evidence type="ECO:0000313" key="9">
    <source>
        <dbReference type="Proteomes" id="UP000758603"/>
    </source>
</evidence>
<dbReference type="PROSITE" id="PS51892">
    <property type="entry name" value="SUBTILASE"/>
    <property type="match status" value="1"/>
</dbReference>
<dbReference type="InterPro" id="IPR015500">
    <property type="entry name" value="Peptidase_S8_subtilisin-rel"/>
</dbReference>
<dbReference type="GO" id="GO:0004252">
    <property type="term" value="F:serine-type endopeptidase activity"/>
    <property type="evidence" value="ECO:0007669"/>
    <property type="project" value="UniProtKB-UniRule"/>
</dbReference>
<dbReference type="OrthoDB" id="5093543at2759"/>
<comment type="caution">
    <text evidence="8">The sequence shown here is derived from an EMBL/GenBank/DDBJ whole genome shotgun (WGS) entry which is preliminary data.</text>
</comment>
<dbReference type="InterPro" id="IPR000209">
    <property type="entry name" value="Peptidase_S8/S53_dom"/>
</dbReference>
<feature type="active site" description="Charge relay system" evidence="5">
    <location>
        <position position="716"/>
    </location>
</feature>
<organism evidence="8 9">
    <name type="scientific">Truncatella angustata</name>
    <dbReference type="NCBI Taxonomy" id="152316"/>
    <lineage>
        <taxon>Eukaryota</taxon>
        <taxon>Fungi</taxon>
        <taxon>Dikarya</taxon>
        <taxon>Ascomycota</taxon>
        <taxon>Pezizomycotina</taxon>
        <taxon>Sordariomycetes</taxon>
        <taxon>Xylariomycetidae</taxon>
        <taxon>Amphisphaeriales</taxon>
        <taxon>Sporocadaceae</taxon>
        <taxon>Truncatella</taxon>
    </lineage>
</organism>
<dbReference type="SUPFAM" id="SSF52743">
    <property type="entry name" value="Subtilisin-like"/>
    <property type="match status" value="1"/>
</dbReference>
<sequence>MASSMDAQIDQLSKGKDTHGGNGNEIHDDDDDDDADDYPPDSKIQDLFECVLNDLVNDERFILSFFSDLTNNEKSYTFSNDRSFDPKLAFYATSKSHNILHHFIQNFIRLKPEKAIVSRFVNFIGLLLKRFPDLLLDGLKDDNSPLDEAVSGDDCLEIIQAMCEHGMERAENRYPNGDQNGTTITHDVAAADSGKVGINEGEHEISPRVAWSKLVKINRDTCLHKAIKKKKNDYAHYLLAKIEHGGAVDKILSHFGQDGLTPLHLAVDFSRCYQDQVELVEKLIDLYPKALTLKSGPYFQNQQVSIAGTNKKYAQSNNGRGDRDSVAELKENLSPYRYFMDTREREENCALEPPGRLRKEQLRSRTKIRGNAEDGRRIEELLRLSCMRHYGRDRTTITDLLPLSLGQIHFDLNPRTEVSQELLNYIAKSAVMRFEPYLQYVGVPNVRVVNVRMERLEAESWWESHSRKDYVYIFEWLRTTMKVKRILKIVVEDDPNNVHSDEAIERAVASFDIEEWDWMKLDMCSDTILAAARNVRDLSLYWSGNRAILKSWAASDGLVLLKELRKIRIMMPESIESHDRTDNTISKFKSNLEMSWVKCWADEIPYRKPPHIDIQPVFTQTYMAKKLSETEREEKGRKEKWLKCMENFSQILKKWTNNWLGIKGNVWTDEYAIKVAIIDDGLDIDRDDIGRNVALGETFYDNKGHWPGFYQSAYGHGTLMANQIRQICPKVQLYVAKLNEVWSDGKPQITAKSAAQAIDWARNNEVDIISMSWSIQTPEEVDLLETAVKKALDDEILLFCASNDQGNTGEIPYPARIKPEKIFKIGSATALGFPEAKVQKCVDFIAPGSEFVKRAAHEDDQGFAEPRAGSSIATARCAGLAAVILQCIVLYQKSYDKKRVRSHKYMKAMLEELVDKTDSHHYLKVWKVFETALDNAKLDKDFEWNVICKVAGVFLGKIPWLPQSTAQPGNAGGT</sequence>
<dbReference type="SMART" id="SM00248">
    <property type="entry name" value="ANK"/>
    <property type="match status" value="3"/>
</dbReference>
<dbReference type="InterPro" id="IPR036852">
    <property type="entry name" value="Peptidase_S8/S53_dom_sf"/>
</dbReference>
<keyword evidence="4 5" id="KW-0720">Serine protease</keyword>
<dbReference type="InterPro" id="IPR023827">
    <property type="entry name" value="Peptidase_S8_Asp-AS"/>
</dbReference>
<dbReference type="InterPro" id="IPR036770">
    <property type="entry name" value="Ankyrin_rpt-contain_sf"/>
</dbReference>
<feature type="active site" description="Charge relay system" evidence="5">
    <location>
        <position position="871"/>
    </location>
</feature>
<keyword evidence="2 5" id="KW-0645">Protease</keyword>
<protein>
    <recommendedName>
        <fullName evidence="7">Peptidase S8/S53 domain-containing protein</fullName>
    </recommendedName>
</protein>
<dbReference type="RefSeq" id="XP_045958038.1">
    <property type="nucleotide sequence ID" value="XM_046095809.1"/>
</dbReference>
<proteinExistence type="inferred from homology"/>
<dbReference type="PRINTS" id="PR00723">
    <property type="entry name" value="SUBTILISIN"/>
</dbReference>
<dbReference type="InterPro" id="IPR002110">
    <property type="entry name" value="Ankyrin_rpt"/>
</dbReference>
<evidence type="ECO:0000256" key="4">
    <source>
        <dbReference type="ARBA" id="ARBA00022825"/>
    </source>
</evidence>
<keyword evidence="9" id="KW-1185">Reference proteome</keyword>
<comment type="similarity">
    <text evidence="1 5">Belongs to the peptidase S8 family.</text>
</comment>
<dbReference type="GeneID" id="70124702"/>
<dbReference type="Proteomes" id="UP000758603">
    <property type="component" value="Unassembled WGS sequence"/>
</dbReference>
<dbReference type="PROSITE" id="PS00136">
    <property type="entry name" value="SUBTILASE_ASP"/>
    <property type="match status" value="1"/>
</dbReference>
<dbReference type="PANTHER" id="PTHR43806">
    <property type="entry name" value="PEPTIDASE S8"/>
    <property type="match status" value="1"/>
</dbReference>
<dbReference type="Pfam" id="PF00082">
    <property type="entry name" value="Peptidase_S8"/>
    <property type="match status" value="1"/>
</dbReference>
<reference evidence="8" key="1">
    <citation type="journal article" date="2021" name="Nat. Commun.">
        <title>Genetic determinants of endophytism in the Arabidopsis root mycobiome.</title>
        <authorList>
            <person name="Mesny F."/>
            <person name="Miyauchi S."/>
            <person name="Thiergart T."/>
            <person name="Pickel B."/>
            <person name="Atanasova L."/>
            <person name="Karlsson M."/>
            <person name="Huettel B."/>
            <person name="Barry K.W."/>
            <person name="Haridas S."/>
            <person name="Chen C."/>
            <person name="Bauer D."/>
            <person name="Andreopoulos W."/>
            <person name="Pangilinan J."/>
            <person name="LaButti K."/>
            <person name="Riley R."/>
            <person name="Lipzen A."/>
            <person name="Clum A."/>
            <person name="Drula E."/>
            <person name="Henrissat B."/>
            <person name="Kohler A."/>
            <person name="Grigoriev I.V."/>
            <person name="Martin F.M."/>
            <person name="Hacquard S."/>
        </authorList>
    </citation>
    <scope>NUCLEOTIDE SEQUENCE</scope>
    <source>
        <strain evidence="8">MPI-SDFR-AT-0073</strain>
    </source>
</reference>
<evidence type="ECO:0000313" key="8">
    <source>
        <dbReference type="EMBL" id="KAH6653768.1"/>
    </source>
</evidence>
<name>A0A9P8UKG6_9PEZI</name>
<feature type="active site" description="Charge relay system" evidence="5">
    <location>
        <position position="679"/>
    </location>
</feature>